<evidence type="ECO:0000256" key="5">
    <source>
        <dbReference type="ARBA" id="ARBA00023002"/>
    </source>
</evidence>
<keyword evidence="5" id="KW-0560">Oxidoreductase</keyword>
<dbReference type="InterPro" id="IPR037069">
    <property type="entry name" value="AcylCoA_DH/ox_N_sf"/>
</dbReference>
<dbReference type="Gene3D" id="2.40.110.10">
    <property type="entry name" value="Butyryl-CoA Dehydrogenase, subunit A, domain 2"/>
    <property type="match status" value="1"/>
</dbReference>
<evidence type="ECO:0000259" key="6">
    <source>
        <dbReference type="Pfam" id="PF00441"/>
    </source>
</evidence>
<name>A0A652YPR4_NOCGL</name>
<keyword evidence="3" id="KW-0285">Flavoprotein</keyword>
<keyword evidence="4" id="KW-0274">FAD</keyword>
<protein>
    <submittedName>
        <fullName evidence="8">Alkylation response protein AidB-like acyl-CoA dehydrogenase</fullName>
    </submittedName>
</protein>
<dbReference type="GO" id="GO:0050660">
    <property type="term" value="F:flavin adenine dinucleotide binding"/>
    <property type="evidence" value="ECO:0007669"/>
    <property type="project" value="InterPro"/>
</dbReference>
<dbReference type="InterPro" id="IPR013786">
    <property type="entry name" value="AcylCoA_DH/ox_N"/>
</dbReference>
<dbReference type="Pfam" id="PF02771">
    <property type="entry name" value="Acyl-CoA_dh_N"/>
    <property type="match status" value="1"/>
</dbReference>
<evidence type="ECO:0000259" key="7">
    <source>
        <dbReference type="Pfam" id="PF02771"/>
    </source>
</evidence>
<comment type="cofactor">
    <cofactor evidence="1">
        <name>FAD</name>
        <dbReference type="ChEBI" id="CHEBI:57692"/>
    </cofactor>
</comment>
<comment type="similarity">
    <text evidence="2">Belongs to the acyl-CoA dehydrogenase family.</text>
</comment>
<evidence type="ECO:0000256" key="3">
    <source>
        <dbReference type="ARBA" id="ARBA00022630"/>
    </source>
</evidence>
<dbReference type="InterPro" id="IPR036250">
    <property type="entry name" value="AcylCo_DH-like_C"/>
</dbReference>
<gene>
    <name evidence="8" type="ORF">FNL38_104479</name>
</gene>
<comment type="caution">
    <text evidence="8">The sequence shown here is derived from an EMBL/GenBank/DDBJ whole genome shotgun (WGS) entry which is preliminary data.</text>
</comment>
<accession>A0A652YPR4</accession>
<evidence type="ECO:0000256" key="4">
    <source>
        <dbReference type="ARBA" id="ARBA00022827"/>
    </source>
</evidence>
<dbReference type="Pfam" id="PF00441">
    <property type="entry name" value="Acyl-CoA_dh_1"/>
    <property type="match status" value="1"/>
</dbReference>
<dbReference type="PANTHER" id="PTHR43884:SF20">
    <property type="entry name" value="ACYL-COA DEHYDROGENASE FADE28"/>
    <property type="match status" value="1"/>
</dbReference>
<proteinExistence type="inferred from homology"/>
<feature type="domain" description="Acyl-CoA dehydrogenase/oxidase C-terminal" evidence="6">
    <location>
        <begin position="213"/>
        <end position="347"/>
    </location>
</feature>
<evidence type="ECO:0000256" key="2">
    <source>
        <dbReference type="ARBA" id="ARBA00009347"/>
    </source>
</evidence>
<dbReference type="EMBL" id="VNIQ01000004">
    <property type="protein sequence ID" value="TYQ04103.1"/>
    <property type="molecule type" value="Genomic_DNA"/>
</dbReference>
<dbReference type="SUPFAM" id="SSF56645">
    <property type="entry name" value="Acyl-CoA dehydrogenase NM domain-like"/>
    <property type="match status" value="1"/>
</dbReference>
<organism evidence="8">
    <name type="scientific">Nocardia globerula</name>
    <dbReference type="NCBI Taxonomy" id="1818"/>
    <lineage>
        <taxon>Bacteria</taxon>
        <taxon>Bacillati</taxon>
        <taxon>Actinomycetota</taxon>
        <taxon>Actinomycetes</taxon>
        <taxon>Mycobacteriales</taxon>
        <taxon>Nocardiaceae</taxon>
        <taxon>Nocardia</taxon>
    </lineage>
</organism>
<evidence type="ECO:0000256" key="1">
    <source>
        <dbReference type="ARBA" id="ARBA00001974"/>
    </source>
</evidence>
<feature type="domain" description="Acyl-CoA dehydrogenase/oxidase N-terminal" evidence="7">
    <location>
        <begin position="20"/>
        <end position="116"/>
    </location>
</feature>
<dbReference type="GO" id="GO:0003995">
    <property type="term" value="F:acyl-CoA dehydrogenase activity"/>
    <property type="evidence" value="ECO:0007669"/>
    <property type="project" value="TreeGrafter"/>
</dbReference>
<reference evidence="8" key="1">
    <citation type="submission" date="2019-07" db="EMBL/GenBank/DDBJ databases">
        <title>Genomic Encyclopedia of Type Strains, Phase IV (KMG-IV): sequencing the most valuable type-strain genomes for metagenomic binning, comparative biology and taxonomic classification.</title>
        <authorList>
            <person name="Goeker M."/>
        </authorList>
    </citation>
    <scope>NUCLEOTIDE SEQUENCE</scope>
    <source>
        <strain evidence="8">DSM 44596</strain>
    </source>
</reference>
<dbReference type="AlphaFoldDB" id="A0A652YPR4"/>
<dbReference type="InterPro" id="IPR046373">
    <property type="entry name" value="Acyl-CoA_Oxase/DH_mid-dom_sf"/>
</dbReference>
<dbReference type="InterPro" id="IPR009075">
    <property type="entry name" value="AcylCo_DH/oxidase_C"/>
</dbReference>
<dbReference type="SUPFAM" id="SSF47203">
    <property type="entry name" value="Acyl-CoA dehydrogenase C-terminal domain-like"/>
    <property type="match status" value="1"/>
</dbReference>
<dbReference type="PANTHER" id="PTHR43884">
    <property type="entry name" value="ACYL-COA DEHYDROGENASE"/>
    <property type="match status" value="1"/>
</dbReference>
<dbReference type="Gene3D" id="1.20.140.10">
    <property type="entry name" value="Butyryl-CoA Dehydrogenase, subunit A, domain 3"/>
    <property type="match status" value="1"/>
</dbReference>
<dbReference type="Gene3D" id="1.10.540.10">
    <property type="entry name" value="Acyl-CoA dehydrogenase/oxidase, N-terminal domain"/>
    <property type="match status" value="1"/>
</dbReference>
<evidence type="ECO:0000313" key="8">
    <source>
        <dbReference type="EMBL" id="TYQ04103.1"/>
    </source>
</evidence>
<dbReference type="InterPro" id="IPR009100">
    <property type="entry name" value="AcylCoA_DH/oxidase_NM_dom_sf"/>
</dbReference>
<sequence length="373" mass="39091">MEFEFDDNLSAVRDLSESIFAAKSGVDRLRTVESAGGFDADLWKVLADSDVLGIALPEEVGGAGLGMLGLAAVLEQQGRRVAQVPLWSVVATAALPIAEFGSEEQKVSWLPGLLDGSVIVTGAFDIGHGANLRVRAEATGDGWTLRGTVDSVSAADVADAVVVPVAMPGGGTSVMIVRTDRLSRTTLNVTNRESNSTVQFDGATVSAADVLPGDGTATYEWTLRRARVALAALAVGVCEEALAMAAKYTSERIQFGRPISTNQAVSVRAADAYLDTESIRLTAQRAAWLMDTGVESEAEAAALVAKWWASRGGLRVVHATQHLHGGIGADVDYPIHRYFLWGRQIAFSLGSAGAIGMELGNILEKGASIGAPV</sequence>